<keyword evidence="3" id="KW-1185">Reference proteome</keyword>
<feature type="compositionally biased region" description="Polar residues" evidence="1">
    <location>
        <begin position="755"/>
        <end position="769"/>
    </location>
</feature>
<dbReference type="Proteomes" id="UP000624404">
    <property type="component" value="Unassembled WGS sequence"/>
</dbReference>
<reference evidence="2" key="1">
    <citation type="submission" date="2020-10" db="EMBL/GenBank/DDBJ databases">
        <authorList>
            <person name="Kusch S."/>
        </authorList>
    </citation>
    <scope>NUCLEOTIDE SEQUENCE</scope>
    <source>
        <strain evidence="2">SwB9</strain>
    </source>
</reference>
<evidence type="ECO:0000313" key="2">
    <source>
        <dbReference type="EMBL" id="CAD6442947.1"/>
    </source>
</evidence>
<name>A0A8H2VQG0_9HELO</name>
<evidence type="ECO:0000256" key="1">
    <source>
        <dbReference type="SAM" id="MobiDB-lite"/>
    </source>
</evidence>
<accession>A0A8H2VQG0</accession>
<comment type="caution">
    <text evidence="2">The sequence shown here is derived from an EMBL/GenBank/DDBJ whole genome shotgun (WGS) entry which is preliminary data.</text>
</comment>
<feature type="region of interest" description="Disordered" evidence="1">
    <location>
        <begin position="752"/>
        <end position="789"/>
    </location>
</feature>
<proteinExistence type="predicted"/>
<evidence type="ECO:0000313" key="3">
    <source>
        <dbReference type="Proteomes" id="UP000624404"/>
    </source>
</evidence>
<dbReference type="EMBL" id="CAJHIA010000009">
    <property type="protein sequence ID" value="CAD6442947.1"/>
    <property type="molecule type" value="Genomic_DNA"/>
</dbReference>
<dbReference type="AlphaFoldDB" id="A0A8H2VQG0"/>
<dbReference type="OrthoDB" id="4159838at2759"/>
<protein>
    <submittedName>
        <fullName evidence="2">E7c71e75-b928-490f-aa05-6feb11f97d34</fullName>
    </submittedName>
</protein>
<sequence>MNIMEHEGLKTISESFTPVRRKESTLNDGRFGRDAEKEWTAARCNRLLRPLTSRIAILCKAKQDSLNCMKVQSKKGKWASDPNIDTPGKEITNNNAGWVGRKRVKRKYSGRAGTKRPEQPIANAEPFVKVASNGRGSSSSVPGEIVVPTPLLNRAWRKSASPYRAIPYKGNAPEHCQQMSIDSVSDRQTKARVLGASKTHTTGSQALCKIRNTMSPARFNIYEGIYNGLEGLLRATHPIAPKGHEKGPKSLLSLCLATVPKYITMEEKLLYSEIERVGSYSAIEKRDISTEIYDDLELFGSCGRGWKHLQSVVRSHGVQMIRDAILGDLLEYKFCEILVDLCIYSGHHEEAELILSSLLSAYKFPAPYRSFSDHVSHGPLSKIRKFVEVTNRTWYEYRQISILIKNGTLPLPWVATAAFTPIWNGLMQDLLLDHARADAAMFMNTVLPCLVEYLSSSDFSSDADLYKMCRSTLLTVLTTISSIILLGRGEEGFGAAHEWRMSESMSDNEIVGRQPVAADSPLGSLTTHKIRDSNRTATISDTHSKLLKDCVRLIRRNTKETDLQSTILLLACLVTEPNAEDISDLIIDTLCLMYEEDTDDENLSAEIPSRLAHKTLYNEAVSFLSSVARCCGKGASTSGFEYLQYIHWRLKMVTAGRRSKAMTIWHGIIVDSAFAFAQATPGQKYLDYADSLDGELHAESSKRPGGARKEAYHEPAAFRWEEGISSWVTATPAINNSKFKIIPINFQSDEAEFESPSSARSQRPVQLTRGTKRKCDDNKHDQPVEPETKLTSRCQKRARGQKAATFNVWNCDSGDDELNSSYESSENTHVLKNLQNVETRRRSKLRTKSQKASLTTNCKKELFSEDELGI</sequence>
<feature type="compositionally biased region" description="Basic and acidic residues" evidence="1">
    <location>
        <begin position="773"/>
        <end position="789"/>
    </location>
</feature>
<organism evidence="2 3">
    <name type="scientific">Sclerotinia trifoliorum</name>
    <dbReference type="NCBI Taxonomy" id="28548"/>
    <lineage>
        <taxon>Eukaryota</taxon>
        <taxon>Fungi</taxon>
        <taxon>Dikarya</taxon>
        <taxon>Ascomycota</taxon>
        <taxon>Pezizomycotina</taxon>
        <taxon>Leotiomycetes</taxon>
        <taxon>Helotiales</taxon>
        <taxon>Sclerotiniaceae</taxon>
        <taxon>Sclerotinia</taxon>
    </lineage>
</organism>
<gene>
    <name evidence="2" type="ORF">SCLTRI_LOCUS2739</name>
</gene>